<keyword evidence="2" id="KW-0805">Transcription regulation</keyword>
<dbReference type="InterPro" id="IPR036388">
    <property type="entry name" value="WH-like_DNA-bd_sf"/>
</dbReference>
<dbReference type="SUPFAM" id="SSF88659">
    <property type="entry name" value="Sigma3 and sigma4 domains of RNA polymerase sigma factors"/>
    <property type="match status" value="1"/>
</dbReference>
<proteinExistence type="inferred from homology"/>
<gene>
    <name evidence="7" type="ORF">EDD53_1348</name>
</gene>
<sequence length="187" mass="20976">MTHRDTDQMAQSQDHAALLQACAKGDKSALKALMALEGGALYGVAYRMLGRRDLAEDAVQDAFVKIWRKAHQYDPMRGAAKGWVFTVLRNRCLTMLRSEKWEVATQGDVLERRLEDEIVEDAYARLDSASDLRRCLQALDPAKRSAVLMSYVLGYSHGEISGRMKSPLGSVKAWTRRGLSQLRECLS</sequence>
<evidence type="ECO:0000256" key="3">
    <source>
        <dbReference type="ARBA" id="ARBA00023082"/>
    </source>
</evidence>
<feature type="domain" description="RNA polymerase sigma factor 70 region 4 type 2" evidence="6">
    <location>
        <begin position="131"/>
        <end position="182"/>
    </location>
</feature>
<dbReference type="InterPro" id="IPR013324">
    <property type="entry name" value="RNA_pol_sigma_r3/r4-like"/>
</dbReference>
<dbReference type="InterPro" id="IPR007627">
    <property type="entry name" value="RNA_pol_sigma70_r2"/>
</dbReference>
<evidence type="ECO:0000313" key="7">
    <source>
        <dbReference type="EMBL" id="RPE66949.1"/>
    </source>
</evidence>
<dbReference type="PANTHER" id="PTHR43133:SF62">
    <property type="entry name" value="RNA POLYMERASE SIGMA FACTOR SIGZ"/>
    <property type="match status" value="1"/>
</dbReference>
<evidence type="ECO:0000256" key="1">
    <source>
        <dbReference type="ARBA" id="ARBA00010641"/>
    </source>
</evidence>
<dbReference type="Proteomes" id="UP000269689">
    <property type="component" value="Unassembled WGS sequence"/>
</dbReference>
<evidence type="ECO:0000256" key="4">
    <source>
        <dbReference type="ARBA" id="ARBA00023163"/>
    </source>
</evidence>
<dbReference type="InterPro" id="IPR014284">
    <property type="entry name" value="RNA_pol_sigma-70_dom"/>
</dbReference>
<dbReference type="GO" id="GO:0003677">
    <property type="term" value="F:DNA binding"/>
    <property type="evidence" value="ECO:0007669"/>
    <property type="project" value="InterPro"/>
</dbReference>
<dbReference type="RefSeq" id="WP_246002276.1">
    <property type="nucleotide sequence ID" value="NZ_RKQK01000002.1"/>
</dbReference>
<dbReference type="NCBIfam" id="TIGR02937">
    <property type="entry name" value="sigma70-ECF"/>
    <property type="match status" value="1"/>
</dbReference>
<dbReference type="AlphaFoldDB" id="A0A3N4UI91"/>
<dbReference type="InterPro" id="IPR013325">
    <property type="entry name" value="RNA_pol_sigma_r2"/>
</dbReference>
<keyword evidence="4" id="KW-0804">Transcription</keyword>
<dbReference type="SUPFAM" id="SSF88946">
    <property type="entry name" value="Sigma2 domain of RNA polymerase sigma factors"/>
    <property type="match status" value="1"/>
</dbReference>
<dbReference type="Pfam" id="PF04542">
    <property type="entry name" value="Sigma70_r2"/>
    <property type="match status" value="1"/>
</dbReference>
<dbReference type="GO" id="GO:0016987">
    <property type="term" value="F:sigma factor activity"/>
    <property type="evidence" value="ECO:0007669"/>
    <property type="project" value="UniProtKB-KW"/>
</dbReference>
<evidence type="ECO:0000256" key="2">
    <source>
        <dbReference type="ARBA" id="ARBA00023015"/>
    </source>
</evidence>
<comment type="similarity">
    <text evidence="1">Belongs to the sigma-70 factor family. ECF subfamily.</text>
</comment>
<name>A0A3N4UI91_9RHOB</name>
<dbReference type="PANTHER" id="PTHR43133">
    <property type="entry name" value="RNA POLYMERASE ECF-TYPE SIGMA FACTO"/>
    <property type="match status" value="1"/>
</dbReference>
<dbReference type="InterPro" id="IPR039425">
    <property type="entry name" value="RNA_pol_sigma-70-like"/>
</dbReference>
<evidence type="ECO:0000259" key="6">
    <source>
        <dbReference type="Pfam" id="PF08281"/>
    </source>
</evidence>
<keyword evidence="8" id="KW-1185">Reference proteome</keyword>
<reference evidence="7 8" key="1">
    <citation type="submission" date="2018-11" db="EMBL/GenBank/DDBJ databases">
        <title>Genomic Encyclopedia of Type Strains, Phase IV (KMG-IV): sequencing the most valuable type-strain genomes for metagenomic binning, comparative biology and taxonomic classification.</title>
        <authorList>
            <person name="Goeker M."/>
        </authorList>
    </citation>
    <scope>NUCLEOTIDE SEQUENCE [LARGE SCALE GENOMIC DNA]</scope>
    <source>
        <strain evidence="7 8">DSM 104731</strain>
    </source>
</reference>
<organism evidence="7 8">
    <name type="scientific">Pacificibacter maritimus</name>
    <dbReference type="NCBI Taxonomy" id="762213"/>
    <lineage>
        <taxon>Bacteria</taxon>
        <taxon>Pseudomonadati</taxon>
        <taxon>Pseudomonadota</taxon>
        <taxon>Alphaproteobacteria</taxon>
        <taxon>Rhodobacterales</taxon>
        <taxon>Roseobacteraceae</taxon>
        <taxon>Pacificibacter</taxon>
    </lineage>
</organism>
<keyword evidence="3" id="KW-0731">Sigma factor</keyword>
<feature type="domain" description="RNA polymerase sigma-70 region 2" evidence="5">
    <location>
        <begin position="39"/>
        <end position="101"/>
    </location>
</feature>
<evidence type="ECO:0000313" key="8">
    <source>
        <dbReference type="Proteomes" id="UP000269689"/>
    </source>
</evidence>
<dbReference type="InterPro" id="IPR013249">
    <property type="entry name" value="RNA_pol_sigma70_r4_t2"/>
</dbReference>
<dbReference type="Gene3D" id="1.10.10.10">
    <property type="entry name" value="Winged helix-like DNA-binding domain superfamily/Winged helix DNA-binding domain"/>
    <property type="match status" value="1"/>
</dbReference>
<dbReference type="EMBL" id="RKQK01000002">
    <property type="protein sequence ID" value="RPE66949.1"/>
    <property type="molecule type" value="Genomic_DNA"/>
</dbReference>
<protein>
    <submittedName>
        <fullName evidence="7">RNA polymerase sigma-70 factor (ECF subfamily)</fullName>
    </submittedName>
</protein>
<comment type="caution">
    <text evidence="7">The sequence shown here is derived from an EMBL/GenBank/DDBJ whole genome shotgun (WGS) entry which is preliminary data.</text>
</comment>
<accession>A0A3N4UI91</accession>
<evidence type="ECO:0000259" key="5">
    <source>
        <dbReference type="Pfam" id="PF04542"/>
    </source>
</evidence>
<dbReference type="Pfam" id="PF08281">
    <property type="entry name" value="Sigma70_r4_2"/>
    <property type="match status" value="1"/>
</dbReference>
<dbReference type="GO" id="GO:0006352">
    <property type="term" value="P:DNA-templated transcription initiation"/>
    <property type="evidence" value="ECO:0007669"/>
    <property type="project" value="InterPro"/>
</dbReference>
<dbReference type="Gene3D" id="1.10.1740.10">
    <property type="match status" value="1"/>
</dbReference>